<comment type="caution">
    <text evidence="1">The sequence shown here is derived from an EMBL/GenBank/DDBJ whole genome shotgun (WGS) entry which is preliminary data.</text>
</comment>
<accession>A0A523QIH6</accession>
<evidence type="ECO:0000313" key="1">
    <source>
        <dbReference type="EMBL" id="TES85388.1"/>
    </source>
</evidence>
<protein>
    <submittedName>
        <fullName evidence="1">DUF523 domain-containing protein</fullName>
    </submittedName>
</protein>
<dbReference type="AlphaFoldDB" id="A0A523QIH6"/>
<reference evidence="1 2" key="1">
    <citation type="submission" date="2019-03" db="EMBL/GenBank/DDBJ databases">
        <title>Metabolic potential of uncultured bacteria and archaea associated with petroleum seepage in deep-sea sediments.</title>
        <authorList>
            <person name="Dong X."/>
            <person name="Hubert C."/>
        </authorList>
    </citation>
    <scope>NUCLEOTIDE SEQUENCE [LARGE SCALE GENOMIC DNA]</scope>
    <source>
        <strain evidence="1">E44_bin92</strain>
    </source>
</reference>
<proteinExistence type="predicted"/>
<gene>
    <name evidence="1" type="ORF">E3J95_04525</name>
</gene>
<dbReference type="Proteomes" id="UP000320781">
    <property type="component" value="Unassembled WGS sequence"/>
</dbReference>
<sequence>MGSYVYAQGHPPKDSTFLLSHCLLNQKVRAERAYTSGVTQRLLGILSHYPVWLEQLPCPEFSFVGERGRKPKDEWENLRGFKDHCSDLANEIEERIRELAERNAPFLLLSIARSPSCSSGQVYRGKRLVGGKGILVAELEKRVKLNFLEFDFRRVSWSLQRIEKCLKVLGEL</sequence>
<dbReference type="EMBL" id="SOKU01000221">
    <property type="protein sequence ID" value="TES85388.1"/>
    <property type="molecule type" value="Genomic_DNA"/>
</dbReference>
<evidence type="ECO:0000313" key="2">
    <source>
        <dbReference type="Proteomes" id="UP000320781"/>
    </source>
</evidence>
<organism evidence="1 2">
    <name type="scientific">Aerophobetes bacterium</name>
    <dbReference type="NCBI Taxonomy" id="2030807"/>
    <lineage>
        <taxon>Bacteria</taxon>
        <taxon>Candidatus Aerophobota</taxon>
    </lineage>
</organism>
<name>A0A523QIH6_UNCAE</name>